<keyword evidence="2" id="KW-1185">Reference proteome</keyword>
<dbReference type="WBParaSite" id="Hba_02047">
    <property type="protein sequence ID" value="Hba_02047"/>
    <property type="gene ID" value="Hba_02047"/>
</dbReference>
<dbReference type="AlphaFoldDB" id="A0A1I7WBG7"/>
<name>A0A1I7WBG7_HETBA</name>
<sequence>MCAACACVSCRPRSAARSAIASDPQHAHLRHTRDEYSLRTYIGCFILISYEVLNTFCKRKYLQKNLYFNYAGLDEYYLLLISCHIYEIFVILFYK</sequence>
<evidence type="ECO:0000256" key="1">
    <source>
        <dbReference type="SAM" id="Phobius"/>
    </source>
</evidence>
<evidence type="ECO:0000313" key="2">
    <source>
        <dbReference type="Proteomes" id="UP000095283"/>
    </source>
</evidence>
<evidence type="ECO:0000313" key="3">
    <source>
        <dbReference type="WBParaSite" id="Hba_02047"/>
    </source>
</evidence>
<keyword evidence="1" id="KW-1133">Transmembrane helix</keyword>
<keyword evidence="1" id="KW-0812">Transmembrane</keyword>
<dbReference type="Proteomes" id="UP000095283">
    <property type="component" value="Unplaced"/>
</dbReference>
<protein>
    <submittedName>
        <fullName evidence="3">Secreted protein</fullName>
    </submittedName>
</protein>
<proteinExistence type="predicted"/>
<accession>A0A1I7WBG7</accession>
<reference evidence="3" key="1">
    <citation type="submission" date="2016-11" db="UniProtKB">
        <authorList>
            <consortium name="WormBaseParasite"/>
        </authorList>
    </citation>
    <scope>IDENTIFICATION</scope>
</reference>
<organism evidence="2 3">
    <name type="scientific">Heterorhabditis bacteriophora</name>
    <name type="common">Entomopathogenic nematode worm</name>
    <dbReference type="NCBI Taxonomy" id="37862"/>
    <lineage>
        <taxon>Eukaryota</taxon>
        <taxon>Metazoa</taxon>
        <taxon>Ecdysozoa</taxon>
        <taxon>Nematoda</taxon>
        <taxon>Chromadorea</taxon>
        <taxon>Rhabditida</taxon>
        <taxon>Rhabditina</taxon>
        <taxon>Rhabditomorpha</taxon>
        <taxon>Strongyloidea</taxon>
        <taxon>Heterorhabditidae</taxon>
        <taxon>Heterorhabditis</taxon>
    </lineage>
</organism>
<feature type="transmembrane region" description="Helical" evidence="1">
    <location>
        <begin position="76"/>
        <end position="94"/>
    </location>
</feature>
<keyword evidence="1" id="KW-0472">Membrane</keyword>
<feature type="transmembrane region" description="Helical" evidence="1">
    <location>
        <begin position="39"/>
        <end position="56"/>
    </location>
</feature>